<keyword evidence="3" id="KW-0238">DNA-binding</keyword>
<evidence type="ECO:0000259" key="7">
    <source>
        <dbReference type="SMART" id="SM00415"/>
    </source>
</evidence>
<accession>A0A5M9JTM5</accession>
<comment type="subcellular location">
    <subcellularLocation>
        <location evidence="1">Nucleus</location>
    </subcellularLocation>
</comment>
<feature type="domain" description="HSF-type DNA-binding" evidence="7">
    <location>
        <begin position="128"/>
        <end position="235"/>
    </location>
</feature>
<evidence type="ECO:0000313" key="9">
    <source>
        <dbReference type="Proteomes" id="UP000322873"/>
    </source>
</evidence>
<dbReference type="FunFam" id="1.10.10.10:FF:000173">
    <property type="entry name" value="Heat shock transcription factor Hsf1"/>
    <property type="match status" value="1"/>
</dbReference>
<organism evidence="8 9">
    <name type="scientific">Monilinia fructicola</name>
    <name type="common">Brown rot fungus</name>
    <name type="synonym">Ciboria fructicola</name>
    <dbReference type="NCBI Taxonomy" id="38448"/>
    <lineage>
        <taxon>Eukaryota</taxon>
        <taxon>Fungi</taxon>
        <taxon>Dikarya</taxon>
        <taxon>Ascomycota</taxon>
        <taxon>Pezizomycotina</taxon>
        <taxon>Leotiomycetes</taxon>
        <taxon>Helotiales</taxon>
        <taxon>Sclerotiniaceae</taxon>
        <taxon>Monilinia</taxon>
    </lineage>
</organism>
<evidence type="ECO:0000256" key="1">
    <source>
        <dbReference type="ARBA" id="ARBA00004123"/>
    </source>
</evidence>
<evidence type="ECO:0000256" key="4">
    <source>
        <dbReference type="ARBA" id="ARBA00023242"/>
    </source>
</evidence>
<evidence type="ECO:0000256" key="3">
    <source>
        <dbReference type="ARBA" id="ARBA00023125"/>
    </source>
</evidence>
<proteinExistence type="inferred from homology"/>
<comment type="caution">
    <text evidence="8">The sequence shown here is derived from an EMBL/GenBank/DDBJ whole genome shotgun (WGS) entry which is preliminary data.</text>
</comment>
<feature type="region of interest" description="Disordered" evidence="6">
    <location>
        <begin position="84"/>
        <end position="105"/>
    </location>
</feature>
<dbReference type="VEuPathDB" id="FungiDB:MFRU_035g00350"/>
<dbReference type="PANTHER" id="PTHR10015">
    <property type="entry name" value="HEAT SHOCK TRANSCRIPTION FACTOR"/>
    <property type="match status" value="1"/>
</dbReference>
<dbReference type="Proteomes" id="UP000322873">
    <property type="component" value="Unassembled WGS sequence"/>
</dbReference>
<dbReference type="GO" id="GO:0043565">
    <property type="term" value="F:sequence-specific DNA binding"/>
    <property type="evidence" value="ECO:0007669"/>
    <property type="project" value="InterPro"/>
</dbReference>
<keyword evidence="9" id="KW-1185">Reference proteome</keyword>
<dbReference type="InterPro" id="IPR000232">
    <property type="entry name" value="HSF_DNA-bd"/>
</dbReference>
<dbReference type="GO" id="GO:0005634">
    <property type="term" value="C:nucleus"/>
    <property type="evidence" value="ECO:0007669"/>
    <property type="project" value="UniProtKB-SubCell"/>
</dbReference>
<dbReference type="GO" id="GO:0003700">
    <property type="term" value="F:DNA-binding transcription factor activity"/>
    <property type="evidence" value="ECO:0007669"/>
    <property type="project" value="InterPro"/>
</dbReference>
<dbReference type="PRINTS" id="PR00056">
    <property type="entry name" value="HSFDOMAIN"/>
</dbReference>
<dbReference type="PANTHER" id="PTHR10015:SF427">
    <property type="entry name" value="HEAT SHOCK FACTOR PROTEIN"/>
    <property type="match status" value="1"/>
</dbReference>
<dbReference type="AlphaFoldDB" id="A0A5M9JTM5"/>
<dbReference type="SMART" id="SM00415">
    <property type="entry name" value="HSF"/>
    <property type="match status" value="1"/>
</dbReference>
<comment type="similarity">
    <text evidence="2 5">Belongs to the HSF family.</text>
</comment>
<evidence type="ECO:0000256" key="5">
    <source>
        <dbReference type="RuleBase" id="RU004020"/>
    </source>
</evidence>
<protein>
    <recommendedName>
        <fullName evidence="7">HSF-type DNA-binding domain-containing protein</fullName>
    </recommendedName>
</protein>
<evidence type="ECO:0000313" key="8">
    <source>
        <dbReference type="EMBL" id="KAA8571793.1"/>
    </source>
</evidence>
<dbReference type="SUPFAM" id="SSF46785">
    <property type="entry name" value="Winged helix' DNA-binding domain"/>
    <property type="match status" value="1"/>
</dbReference>
<gene>
    <name evidence="8" type="ORF">EYC84_001760</name>
</gene>
<sequence>MQVASSLMQIFCAGIRTRKIKITRMQRTGYNMNIFGANGLPQTSIGFDHPIAAPTPSTQLARRPNINNNRQLVAPRTYDNSGDAWPFGDDGMMDSQNGHGASGENDDIEALEEKAAVAKRDAQSKRKQIPPFVQKLSSFLDESKNTELIRWSDRGDSFVVLDEDEFAKTLIPELFKHNNYASFVRQLNMYGFHKRVGLSDNSMKASERKNKSPSEYYNPYFKRGHPNLLWLINKPKGGATGKRKSRGVKGGG</sequence>
<name>A0A5M9JTM5_MONFR</name>
<keyword evidence="4" id="KW-0539">Nucleus</keyword>
<dbReference type="InterPro" id="IPR036390">
    <property type="entry name" value="WH_DNA-bd_sf"/>
</dbReference>
<evidence type="ECO:0000256" key="2">
    <source>
        <dbReference type="ARBA" id="ARBA00006403"/>
    </source>
</evidence>
<dbReference type="Pfam" id="PF00447">
    <property type="entry name" value="HSF_DNA-bind"/>
    <property type="match status" value="1"/>
</dbReference>
<reference evidence="8 9" key="1">
    <citation type="submission" date="2019-06" db="EMBL/GenBank/DDBJ databases">
        <title>Genome Sequence of the Brown Rot Fungal Pathogen Monilinia fructicola.</title>
        <authorList>
            <person name="De Miccolis Angelini R.M."/>
            <person name="Landi L."/>
            <person name="Abate D."/>
            <person name="Pollastro S."/>
            <person name="Romanazzi G."/>
            <person name="Faretra F."/>
        </authorList>
    </citation>
    <scope>NUCLEOTIDE SEQUENCE [LARGE SCALE GENOMIC DNA]</scope>
    <source>
        <strain evidence="8 9">Mfrc123</strain>
    </source>
</reference>
<dbReference type="EMBL" id="VICG01000005">
    <property type="protein sequence ID" value="KAA8571793.1"/>
    <property type="molecule type" value="Genomic_DNA"/>
</dbReference>
<dbReference type="InterPro" id="IPR036388">
    <property type="entry name" value="WH-like_DNA-bd_sf"/>
</dbReference>
<evidence type="ECO:0000256" key="6">
    <source>
        <dbReference type="SAM" id="MobiDB-lite"/>
    </source>
</evidence>
<dbReference type="Gene3D" id="1.10.10.10">
    <property type="entry name" value="Winged helix-like DNA-binding domain superfamily/Winged helix DNA-binding domain"/>
    <property type="match status" value="1"/>
</dbReference>